<reference evidence="3" key="1">
    <citation type="journal article" date="2019" name="Int. J. Syst. Evol. Microbiol.">
        <title>The Global Catalogue of Microorganisms (GCM) 10K type strain sequencing project: providing services to taxonomists for standard genome sequencing and annotation.</title>
        <authorList>
            <consortium name="The Broad Institute Genomics Platform"/>
            <consortium name="The Broad Institute Genome Sequencing Center for Infectious Disease"/>
            <person name="Wu L."/>
            <person name="Ma J."/>
        </authorList>
    </citation>
    <scope>NUCLEOTIDE SEQUENCE [LARGE SCALE GENOMIC DNA]</scope>
    <source>
        <strain evidence="3">NBRC 15640</strain>
    </source>
</reference>
<proteinExistence type="predicted"/>
<dbReference type="InterPro" id="IPR010295">
    <property type="entry name" value="DUF898"/>
</dbReference>
<keyword evidence="1" id="KW-0472">Membrane</keyword>
<feature type="transmembrane region" description="Helical" evidence="1">
    <location>
        <begin position="340"/>
        <end position="362"/>
    </location>
</feature>
<dbReference type="Proteomes" id="UP001156690">
    <property type="component" value="Unassembled WGS sequence"/>
</dbReference>
<evidence type="ECO:0000313" key="2">
    <source>
        <dbReference type="EMBL" id="GLQ73418.1"/>
    </source>
</evidence>
<feature type="transmembrane region" description="Helical" evidence="1">
    <location>
        <begin position="86"/>
        <end position="102"/>
    </location>
</feature>
<feature type="transmembrane region" description="Helical" evidence="1">
    <location>
        <begin position="148"/>
        <end position="172"/>
    </location>
</feature>
<evidence type="ECO:0000313" key="3">
    <source>
        <dbReference type="Proteomes" id="UP001156690"/>
    </source>
</evidence>
<keyword evidence="3" id="KW-1185">Reference proteome</keyword>
<name>A0AAV5NT69_9VIBR</name>
<feature type="transmembrane region" description="Helical" evidence="1">
    <location>
        <begin position="268"/>
        <end position="291"/>
    </location>
</feature>
<feature type="transmembrane region" description="Helical" evidence="1">
    <location>
        <begin position="178"/>
        <end position="200"/>
    </location>
</feature>
<dbReference type="AlphaFoldDB" id="A0AAV5NT69"/>
<protein>
    <submittedName>
        <fullName evidence="2">Membrane protein</fullName>
    </submittedName>
</protein>
<dbReference type="RefSeq" id="WP_126609618.1">
    <property type="nucleotide sequence ID" value="NZ_AP025144.1"/>
</dbReference>
<comment type="caution">
    <text evidence="2">The sequence shown here is derived from an EMBL/GenBank/DDBJ whole genome shotgun (WGS) entry which is preliminary data.</text>
</comment>
<keyword evidence="1" id="KW-1133">Transmembrane helix</keyword>
<feature type="transmembrane region" description="Helical" evidence="1">
    <location>
        <begin position="108"/>
        <end position="127"/>
    </location>
</feature>
<dbReference type="EMBL" id="BSNX01000030">
    <property type="protein sequence ID" value="GLQ73418.1"/>
    <property type="molecule type" value="Genomic_DNA"/>
</dbReference>
<accession>A0AAV5NT69</accession>
<evidence type="ECO:0000256" key="1">
    <source>
        <dbReference type="SAM" id="Phobius"/>
    </source>
</evidence>
<organism evidence="2 3">
    <name type="scientific">Vibrio penaeicida</name>
    <dbReference type="NCBI Taxonomy" id="104609"/>
    <lineage>
        <taxon>Bacteria</taxon>
        <taxon>Pseudomonadati</taxon>
        <taxon>Pseudomonadota</taxon>
        <taxon>Gammaproteobacteria</taxon>
        <taxon>Vibrionales</taxon>
        <taxon>Vibrionaceae</taxon>
        <taxon>Vibrio</taxon>
    </lineage>
</organism>
<gene>
    <name evidence="2" type="ORF">GCM10007932_27780</name>
</gene>
<feature type="transmembrane region" description="Helical" evidence="1">
    <location>
        <begin position="32"/>
        <end position="52"/>
    </location>
</feature>
<sequence>MEQNNRLEQNNSIEEKNNKYPFKFEGEGAEFFGIWIVNVLLSVITLGIYSAWAKVRTNQYFYGNTRLDGDGFEYHAKPIQILKGRIIAVVVFIIWSVSNQFAPEVSGVLMLAFLAILPWLAWSNARFDSAMTSYRNVHFSFTGTLKEAYMAILGRGMAIIALFLSAMAAISFEIVPVGVLLLLTIPFVFVWVLVGISNYFANGYRYGKRKFSAQYTVKAYLAIYLKTMLFAFGLSIAFGVVASLFAGASLLSMVSSDFTLSDGGFPNFAFFGLIIAIYIGLFFVGVIANAFKTAQMRNYTFAQLNIDASDQAKSEHLQGDEDKPENTGFAFESTLATWSFVWLIMTNFLLQLVTFGIARPWVMVRTSHFLANHTYVIGDLPNLVVEGEDQDMKSAVSDELSNVFDVDIGIG</sequence>
<dbReference type="Pfam" id="PF05987">
    <property type="entry name" value="DUF898"/>
    <property type="match status" value="2"/>
</dbReference>
<feature type="transmembrane region" description="Helical" evidence="1">
    <location>
        <begin position="221"/>
        <end position="248"/>
    </location>
</feature>
<keyword evidence="1" id="KW-0812">Transmembrane</keyword>